<evidence type="ECO:0000256" key="1">
    <source>
        <dbReference type="ARBA" id="ARBA00005755"/>
    </source>
</evidence>
<dbReference type="Pfam" id="PF03175">
    <property type="entry name" value="DNA_pol_B_2"/>
    <property type="match status" value="1"/>
</dbReference>
<evidence type="ECO:0000313" key="11">
    <source>
        <dbReference type="EMBL" id="WYA79312.1"/>
    </source>
</evidence>
<dbReference type="GO" id="GO:0039693">
    <property type="term" value="P:viral DNA genome replication"/>
    <property type="evidence" value="ECO:0007669"/>
    <property type="project" value="UniProtKB-KW"/>
</dbReference>
<dbReference type="FunFam" id="3.90.1600.10:FF:000048">
    <property type="entry name" value="DNA-directed DNA polymerase"/>
    <property type="match status" value="1"/>
</dbReference>
<name>A0AAX4M2S7_9VIRU</name>
<dbReference type="InterPro" id="IPR004868">
    <property type="entry name" value="DNA-dir_DNA_pol_B_mt/vir"/>
</dbReference>
<dbReference type="InterPro" id="IPR006172">
    <property type="entry name" value="DNA-dir_DNA_pol_B"/>
</dbReference>
<keyword evidence="8" id="KW-0238">DNA-binding</keyword>
<keyword evidence="6" id="KW-0239">DNA-directed DNA polymerase</keyword>
<keyword evidence="7" id="KW-1194">Viral DNA replication</keyword>
<organism evidence="11 12">
    <name type="scientific">Salmonella phage PKJ.Vi.20.4</name>
    <dbReference type="NCBI Taxonomy" id="3135608"/>
    <lineage>
        <taxon>Viruses</taxon>
        <taxon>Varidnaviria</taxon>
        <taxon>Bamfordvirae</taxon>
        <taxon>Preplasmiviricota</taxon>
        <taxon>Prepoliviricotina</taxon>
        <taxon>Tectiliviricetes</taxon>
        <taxon>Kalamavirales</taxon>
        <taxon>Tectiviridae</taxon>
        <taxon>Alphatectivirus</taxon>
    </lineage>
</organism>
<evidence type="ECO:0000256" key="8">
    <source>
        <dbReference type="ARBA" id="ARBA00023125"/>
    </source>
</evidence>
<evidence type="ECO:0000313" key="12">
    <source>
        <dbReference type="Proteomes" id="UP001436870"/>
    </source>
</evidence>
<evidence type="ECO:0000256" key="5">
    <source>
        <dbReference type="ARBA" id="ARBA00022705"/>
    </source>
</evidence>
<evidence type="ECO:0000256" key="7">
    <source>
        <dbReference type="ARBA" id="ARBA00023109"/>
    </source>
</evidence>
<evidence type="ECO:0000256" key="3">
    <source>
        <dbReference type="ARBA" id="ARBA00022679"/>
    </source>
</evidence>
<reference evidence="11" key="1">
    <citation type="submission" date="2024-03" db="EMBL/GenBank/DDBJ databases">
        <title>Characterization and abundance of plasmid-dependent Alphatectivirus phages.</title>
        <authorList>
            <person name="Parra B."/>
            <person name="Lutz V.T."/>
            <person name="Brondsted L."/>
            <person name="Carmona J.L."/>
            <person name="Palomo A."/>
            <person name="Nesme J."/>
            <person name="Le V.V.H."/>
            <person name="Smets B.F."/>
            <person name="Dechesne A."/>
        </authorList>
    </citation>
    <scope>NUCLEOTIDE SEQUENCE</scope>
</reference>
<protein>
    <recommendedName>
        <fullName evidence="2">DNA-directed DNA polymerase</fullName>
        <ecNumber evidence="2">2.7.7.7</ecNumber>
    </recommendedName>
</protein>
<proteinExistence type="inferred from homology"/>
<comment type="similarity">
    <text evidence="1">Belongs to the DNA polymerase type-B family.</text>
</comment>
<dbReference type="PANTHER" id="PTHR33568">
    <property type="entry name" value="DNA POLYMERASE"/>
    <property type="match status" value="1"/>
</dbReference>
<dbReference type="GO" id="GO:0003677">
    <property type="term" value="F:DNA binding"/>
    <property type="evidence" value="ECO:0007669"/>
    <property type="project" value="UniProtKB-KW"/>
</dbReference>
<dbReference type="InterPro" id="IPR023211">
    <property type="entry name" value="DNA_pol_palm_dom_sf"/>
</dbReference>
<dbReference type="GO" id="GO:0003887">
    <property type="term" value="F:DNA-directed DNA polymerase activity"/>
    <property type="evidence" value="ECO:0007669"/>
    <property type="project" value="UniProtKB-KW"/>
</dbReference>
<evidence type="ECO:0000256" key="2">
    <source>
        <dbReference type="ARBA" id="ARBA00012417"/>
    </source>
</evidence>
<dbReference type="GO" id="GO:0006260">
    <property type="term" value="P:DNA replication"/>
    <property type="evidence" value="ECO:0007669"/>
    <property type="project" value="UniProtKB-KW"/>
</dbReference>
<comment type="catalytic activity">
    <reaction evidence="9">
        <text>DNA(n) + a 2'-deoxyribonucleoside 5'-triphosphate = DNA(n+1) + diphosphate</text>
        <dbReference type="Rhea" id="RHEA:22508"/>
        <dbReference type="Rhea" id="RHEA-COMP:17339"/>
        <dbReference type="Rhea" id="RHEA-COMP:17340"/>
        <dbReference type="ChEBI" id="CHEBI:33019"/>
        <dbReference type="ChEBI" id="CHEBI:61560"/>
        <dbReference type="ChEBI" id="CHEBI:173112"/>
        <dbReference type="EC" id="2.7.7.7"/>
    </reaction>
</comment>
<evidence type="ECO:0000256" key="4">
    <source>
        <dbReference type="ARBA" id="ARBA00022695"/>
    </source>
</evidence>
<dbReference type="SUPFAM" id="SSF56672">
    <property type="entry name" value="DNA/RNA polymerases"/>
    <property type="match status" value="1"/>
</dbReference>
<accession>A0AAX4M2S7</accession>
<dbReference type="PRINTS" id="PR00106">
    <property type="entry name" value="DNAPOLB"/>
</dbReference>
<dbReference type="Gene3D" id="3.90.1600.10">
    <property type="entry name" value="Palm domain of DNA polymerase"/>
    <property type="match status" value="2"/>
</dbReference>
<dbReference type="PANTHER" id="PTHR33568:SF3">
    <property type="entry name" value="DNA-DIRECTED DNA POLYMERASE"/>
    <property type="match status" value="1"/>
</dbReference>
<dbReference type="Proteomes" id="UP001436870">
    <property type="component" value="Segment"/>
</dbReference>
<dbReference type="InterPro" id="IPR043502">
    <property type="entry name" value="DNA/RNA_pol_sf"/>
</dbReference>
<evidence type="ECO:0000259" key="10">
    <source>
        <dbReference type="Pfam" id="PF03175"/>
    </source>
</evidence>
<keyword evidence="5" id="KW-0235">DNA replication</keyword>
<dbReference type="EMBL" id="PP495483">
    <property type="protein sequence ID" value="WYA79312.1"/>
    <property type="molecule type" value="Genomic_DNA"/>
</dbReference>
<dbReference type="EC" id="2.7.7.7" evidence="2"/>
<dbReference type="GO" id="GO:0000166">
    <property type="term" value="F:nucleotide binding"/>
    <property type="evidence" value="ECO:0007669"/>
    <property type="project" value="InterPro"/>
</dbReference>
<keyword evidence="3" id="KW-0808">Transferase</keyword>
<feature type="domain" description="DNA-directed DNA polymerase family B mitochondria/virus" evidence="10">
    <location>
        <begin position="3"/>
        <end position="431"/>
    </location>
</feature>
<dbReference type="Gene3D" id="3.30.420.10">
    <property type="entry name" value="Ribonuclease H-like superfamily/Ribonuclease H"/>
    <property type="match status" value="1"/>
</dbReference>
<dbReference type="InterPro" id="IPR012337">
    <property type="entry name" value="RNaseH-like_sf"/>
</dbReference>
<dbReference type="SMART" id="SM00486">
    <property type="entry name" value="POLBc"/>
    <property type="match status" value="1"/>
</dbReference>
<dbReference type="InterPro" id="IPR036397">
    <property type="entry name" value="RNaseH_sf"/>
</dbReference>
<evidence type="ECO:0000256" key="9">
    <source>
        <dbReference type="ARBA" id="ARBA00049244"/>
    </source>
</evidence>
<keyword evidence="4" id="KW-0548">Nucleotidyltransferase</keyword>
<sequence>MPRRSRKKIEYKIAAFDFETDPFKHDRIPKPFSWGFYNGEIYKDYWGDDCVEQFIYWLDTVEEPHVIYAHNGGKFDFLFLMKYFRGKLKIVNGRILEVEHGIHKFRDSYAILPVPLAASDEKIEIDYGKMERETREQHKAEILEYLKGDCVTLHKMVSLFIAEFGMRLTIGGTAMNELKQFHPYDPVRKGFDEAMRPFYFGGRCQAFEKGIIEYDIKVYDVNSMYPHAMRNFRHPFSDEFYEADEVTEETYFIEWEGENNGAVPVRTKTGLDFNQRSGIFHTSIHEWQAGIDTGTIKPNRIIRTINFTETTTFGAFIDHFFSKRDAAKKAGDLFHNIFYKLILNSSYGKFAQNPENYKEWCITEGGIYLEGYDGEGCEVQEHLDYILWGRPAEMFNYFNVAVAASITGAARSVLLRALAQAERPLYCDTDSIICRDLKNVPLDAYQLGAWDLEATGDKIAIAGKKLYALYAGDNCVKIASKGASLVPRDIGFLMPPDMEPKAAKKVAQQKAKNIGGEKILKVANGGVYDFVNDAPSFKLNGNVQFIKRTIKGT</sequence>
<dbReference type="SUPFAM" id="SSF53098">
    <property type="entry name" value="Ribonuclease H-like"/>
    <property type="match status" value="1"/>
</dbReference>
<evidence type="ECO:0000256" key="6">
    <source>
        <dbReference type="ARBA" id="ARBA00022932"/>
    </source>
</evidence>